<name>A0ACB0Y5Z3_MELEN</name>
<sequence>MLTNFLSSLQMPIKNNNNFNSMGIPPFVTTTTMNTPFPLKNLSPQNQFNLNKINENLYDKKEDKKELTGNDLINLKNQNGRKKRKSTDENIIENYSLQKESLKSFGKSGNNGKDGKNEGSCRGRFGAGPFWRENKKVALSRDLNL</sequence>
<comment type="caution">
    <text evidence="1">The sequence shown here is derived from an EMBL/GenBank/DDBJ whole genome shotgun (WGS) entry which is preliminary data.</text>
</comment>
<keyword evidence="2" id="KW-1185">Reference proteome</keyword>
<reference evidence="1" key="1">
    <citation type="submission" date="2023-11" db="EMBL/GenBank/DDBJ databases">
        <authorList>
            <person name="Poullet M."/>
        </authorList>
    </citation>
    <scope>NUCLEOTIDE SEQUENCE</scope>
    <source>
        <strain evidence="1">E1834</strain>
    </source>
</reference>
<evidence type="ECO:0000313" key="1">
    <source>
        <dbReference type="EMBL" id="CAK5032547.1"/>
    </source>
</evidence>
<organism evidence="1 2">
    <name type="scientific">Meloidogyne enterolobii</name>
    <name type="common">Root-knot nematode worm</name>
    <name type="synonym">Meloidogyne mayaguensis</name>
    <dbReference type="NCBI Taxonomy" id="390850"/>
    <lineage>
        <taxon>Eukaryota</taxon>
        <taxon>Metazoa</taxon>
        <taxon>Ecdysozoa</taxon>
        <taxon>Nematoda</taxon>
        <taxon>Chromadorea</taxon>
        <taxon>Rhabditida</taxon>
        <taxon>Tylenchina</taxon>
        <taxon>Tylenchomorpha</taxon>
        <taxon>Tylenchoidea</taxon>
        <taxon>Meloidogynidae</taxon>
        <taxon>Meloidogyninae</taxon>
        <taxon>Meloidogyne</taxon>
    </lineage>
</organism>
<protein>
    <submittedName>
        <fullName evidence="1">Uncharacterized protein</fullName>
    </submittedName>
</protein>
<evidence type="ECO:0000313" key="2">
    <source>
        <dbReference type="Proteomes" id="UP001497535"/>
    </source>
</evidence>
<accession>A0ACB0Y5Z3</accession>
<proteinExistence type="predicted"/>
<dbReference type="EMBL" id="CAVMJV010000006">
    <property type="protein sequence ID" value="CAK5032547.1"/>
    <property type="molecule type" value="Genomic_DNA"/>
</dbReference>
<gene>
    <name evidence="1" type="ORF">MENTE1834_LOCUS7859</name>
</gene>
<dbReference type="Proteomes" id="UP001497535">
    <property type="component" value="Unassembled WGS sequence"/>
</dbReference>